<dbReference type="Proteomes" id="UP000318416">
    <property type="component" value="Unassembled WGS sequence"/>
</dbReference>
<sequence length="185" mass="20718">MDDPQPPHCPHCGHGDWQTVLGQDFVQLAARRRRQGLGLVMACCLALIPWIVYLATTLPVHYESRQWRLAWVGFDIALLLALAATGWSGWQRRQLVVPCALVASVLLLCDAWFDVMLAWGTDDLWLSLASALLVELPLAGLLLNRVRLILKLTLKVYWYRAGIPGDPPPLHRATLFADPRRDPPG</sequence>
<organism evidence="2 3">
    <name type="scientific">Kitasatospora atroaurantiaca</name>
    <dbReference type="NCBI Taxonomy" id="285545"/>
    <lineage>
        <taxon>Bacteria</taxon>
        <taxon>Bacillati</taxon>
        <taxon>Actinomycetota</taxon>
        <taxon>Actinomycetes</taxon>
        <taxon>Kitasatosporales</taxon>
        <taxon>Streptomycetaceae</taxon>
        <taxon>Kitasatospora</taxon>
    </lineage>
</organism>
<gene>
    <name evidence="2" type="ORF">FB465_1278</name>
</gene>
<reference evidence="2 3" key="1">
    <citation type="submission" date="2019-06" db="EMBL/GenBank/DDBJ databases">
        <title>Sequencing the genomes of 1000 actinobacteria strains.</title>
        <authorList>
            <person name="Klenk H.-P."/>
        </authorList>
    </citation>
    <scope>NUCLEOTIDE SEQUENCE [LARGE SCALE GENOMIC DNA]</scope>
    <source>
        <strain evidence="2 3">DSM 41649</strain>
    </source>
</reference>
<protein>
    <submittedName>
        <fullName evidence="2">Uncharacterized protein</fullName>
    </submittedName>
</protein>
<feature type="transmembrane region" description="Helical" evidence="1">
    <location>
        <begin position="95"/>
        <end position="113"/>
    </location>
</feature>
<evidence type="ECO:0000313" key="3">
    <source>
        <dbReference type="Proteomes" id="UP000318416"/>
    </source>
</evidence>
<evidence type="ECO:0000256" key="1">
    <source>
        <dbReference type="SAM" id="Phobius"/>
    </source>
</evidence>
<keyword evidence="1" id="KW-1133">Transmembrane helix</keyword>
<accession>A0A561EL01</accession>
<evidence type="ECO:0000313" key="2">
    <source>
        <dbReference type="EMBL" id="TWE16300.1"/>
    </source>
</evidence>
<keyword evidence="3" id="KW-1185">Reference proteome</keyword>
<keyword evidence="1" id="KW-0812">Transmembrane</keyword>
<comment type="caution">
    <text evidence="2">The sequence shown here is derived from an EMBL/GenBank/DDBJ whole genome shotgun (WGS) entry which is preliminary data.</text>
</comment>
<proteinExistence type="predicted"/>
<feature type="transmembrane region" description="Helical" evidence="1">
    <location>
        <begin position="68"/>
        <end position="88"/>
    </location>
</feature>
<dbReference type="EMBL" id="VIVR01000001">
    <property type="protein sequence ID" value="TWE16300.1"/>
    <property type="molecule type" value="Genomic_DNA"/>
</dbReference>
<dbReference type="AlphaFoldDB" id="A0A561EL01"/>
<feature type="transmembrane region" description="Helical" evidence="1">
    <location>
        <begin position="37"/>
        <end position="56"/>
    </location>
</feature>
<feature type="transmembrane region" description="Helical" evidence="1">
    <location>
        <begin position="125"/>
        <end position="143"/>
    </location>
</feature>
<dbReference type="RefSeq" id="WP_211785733.1">
    <property type="nucleotide sequence ID" value="NZ_BAAABR010000002.1"/>
</dbReference>
<keyword evidence="1" id="KW-0472">Membrane</keyword>
<name>A0A561EL01_9ACTN</name>